<evidence type="ECO:0000313" key="8">
    <source>
        <dbReference type="Proteomes" id="UP000224974"/>
    </source>
</evidence>
<evidence type="ECO:0000256" key="5">
    <source>
        <dbReference type="HAMAP-Rule" id="MF_01178"/>
    </source>
</evidence>
<dbReference type="Pfam" id="PF07417">
    <property type="entry name" value="Crl"/>
    <property type="match status" value="1"/>
</dbReference>
<dbReference type="NCBIfam" id="NF008217">
    <property type="entry name" value="PRK10984.1"/>
    <property type="match status" value="1"/>
</dbReference>
<dbReference type="GO" id="GO:0005737">
    <property type="term" value="C:cytoplasm"/>
    <property type="evidence" value="ECO:0007669"/>
    <property type="project" value="UniProtKB-SubCell"/>
</dbReference>
<dbReference type="Gene3D" id="3.30.310.230">
    <property type="entry name" value="Sigma factor-binding protein Crl monomer"/>
    <property type="match status" value="1"/>
</dbReference>
<dbReference type="Proteomes" id="UP000224974">
    <property type="component" value="Unassembled WGS sequence"/>
</dbReference>
<name>A0A2C6DSJ0_9GAMM</name>
<dbReference type="AlphaFoldDB" id="A0A2C6DSJ0"/>
<dbReference type="STRING" id="1111728.GCA_000427805_01500"/>
<comment type="function">
    <text evidence="5">Binds to the sigma-S subunit of RNA polymerase, activating expression of sigma-S-regulated genes. Stimulates RNA polymerase holoenzyme formation and may bind to several other sigma factors, such as sigma-70 and sigma-32.</text>
</comment>
<evidence type="ECO:0000256" key="1">
    <source>
        <dbReference type="ARBA" id="ARBA00022490"/>
    </source>
</evidence>
<feature type="region of interest" description="Essential for activity" evidence="5">
    <location>
        <begin position="99"/>
        <end position="122"/>
    </location>
</feature>
<keyword evidence="8" id="KW-1185">Reference proteome</keyword>
<gene>
    <name evidence="5 7" type="primary">crl</name>
    <name evidence="6" type="ORF">CRN84_21165</name>
    <name evidence="7" type="ORF">NCTC12282_05799</name>
</gene>
<dbReference type="OrthoDB" id="6428303at2"/>
<evidence type="ECO:0000256" key="4">
    <source>
        <dbReference type="ARBA" id="ARBA00023163"/>
    </source>
</evidence>
<dbReference type="GO" id="GO:0045893">
    <property type="term" value="P:positive regulation of DNA-templated transcription"/>
    <property type="evidence" value="ECO:0007669"/>
    <property type="project" value="UniProtKB-UniRule"/>
</dbReference>
<dbReference type="EMBL" id="PDDX01000001">
    <property type="protein sequence ID" value="PHI31663.1"/>
    <property type="molecule type" value="Genomic_DNA"/>
</dbReference>
<reference evidence="8" key="1">
    <citation type="submission" date="2017-09" db="EMBL/GenBank/DDBJ databases">
        <title>FDA dAtabase for Regulatory Grade micrObial Sequences (FDA-ARGOS): Supporting development and validation of Infectious Disease Dx tests.</title>
        <authorList>
            <person name="Minogue T."/>
            <person name="Wolcott M."/>
            <person name="Wasieloski L."/>
            <person name="Aguilar W."/>
            <person name="Moore D."/>
            <person name="Tallon L."/>
            <person name="Sadzewicz L."/>
            <person name="Ott S."/>
            <person name="Zhao X."/>
            <person name="Nagaraj S."/>
            <person name="Vavikolanu K."/>
            <person name="Aluvathingal J."/>
            <person name="Nadendla S."/>
            <person name="Sichtig H."/>
        </authorList>
    </citation>
    <scope>NUCLEOTIDE SEQUENCE [LARGE SCALE GENOMIC DNA]</scope>
    <source>
        <strain evidence="8">FDAARGOS_387</strain>
    </source>
</reference>
<keyword evidence="1 5" id="KW-0963">Cytoplasm</keyword>
<dbReference type="InterPro" id="IPR038208">
    <property type="entry name" value="Tscrpt_reg_Crl_sf"/>
</dbReference>
<dbReference type="EMBL" id="CAADJA010000002">
    <property type="protein sequence ID" value="VFS52370.1"/>
    <property type="molecule type" value="Genomic_DNA"/>
</dbReference>
<dbReference type="InterPro" id="IPR009986">
    <property type="entry name" value="Tscrpt_reg_Crl"/>
</dbReference>
<evidence type="ECO:0000256" key="3">
    <source>
        <dbReference type="ARBA" id="ARBA00023159"/>
    </source>
</evidence>
<keyword evidence="3 5" id="KW-0010">Activator</keyword>
<protein>
    <recommendedName>
        <fullName evidence="5">Sigma factor-binding protein Crl</fullName>
    </recommendedName>
</protein>
<comment type="subcellular location">
    <subcellularLocation>
        <location evidence="5">Cytoplasm</location>
    </subcellularLocation>
</comment>
<accession>A0A2C6DSJ0</accession>
<dbReference type="HAMAP" id="MF_01178">
    <property type="entry name" value="Crl"/>
    <property type="match status" value="1"/>
</dbReference>
<dbReference type="RefSeq" id="WP_029094519.1">
    <property type="nucleotide sequence ID" value="NZ_BRLG01000005.1"/>
</dbReference>
<sequence>MLLPNGHSRSRLLKEFISLGPYIRESQCKGNRYFFDCLAVCVSSKPSPEKREFWGWWIDMDADEEGFVFHCQTGLFDKLGDWQPKPIKDAEIKKEIDANLQEFLQKLGNYLTSIKLTLRPMDDEQVKNIDKSPV</sequence>
<keyword evidence="4 5" id="KW-0804">Transcription</keyword>
<dbReference type="Proteomes" id="UP000373449">
    <property type="component" value="Unassembled WGS sequence"/>
</dbReference>
<proteinExistence type="inferred from homology"/>
<evidence type="ECO:0000256" key="2">
    <source>
        <dbReference type="ARBA" id="ARBA00023015"/>
    </source>
</evidence>
<comment type="similarity">
    <text evidence="5">Belongs to the Crl family.</text>
</comment>
<reference evidence="6" key="2">
    <citation type="submission" date="2017-09" db="EMBL/GenBank/DDBJ databases">
        <title>FDA dAtabase for Regulatory Grade micrObial Sequences (FDA-ARGOS): Supporting development and validation of Infectious Disease Dx tests.</title>
        <authorList>
            <person name="Minogue T."/>
            <person name="Wolcott M."/>
            <person name="Wasieloski L."/>
            <person name="Aguilar W."/>
            <person name="Moore D."/>
            <person name="Tallon L.J."/>
            <person name="Sadzewicz L."/>
            <person name="Ott S."/>
            <person name="Zhao X."/>
            <person name="Nagaraj S."/>
            <person name="Vavikolanu K."/>
            <person name="Aluvathingal J."/>
            <person name="Nadendla S."/>
            <person name="Sichtig H."/>
        </authorList>
    </citation>
    <scope>NUCLEOTIDE SEQUENCE</scope>
    <source>
        <strain evidence="6">FDAARGOS_387</strain>
    </source>
</reference>
<evidence type="ECO:0000313" key="7">
    <source>
        <dbReference type="EMBL" id="VFS52370.1"/>
    </source>
</evidence>
<evidence type="ECO:0000313" key="6">
    <source>
        <dbReference type="EMBL" id="PHI31663.1"/>
    </source>
</evidence>
<keyword evidence="2 5" id="KW-0805">Transcription regulation</keyword>
<reference evidence="7 9" key="3">
    <citation type="submission" date="2019-03" db="EMBL/GenBank/DDBJ databases">
        <authorList>
            <consortium name="Pathogen Informatics"/>
        </authorList>
    </citation>
    <scope>NUCLEOTIDE SEQUENCE [LARGE SCALE GENOMIC DNA]</scope>
    <source>
        <strain evidence="7 9">NCTC12282</strain>
    </source>
</reference>
<organism evidence="6 8">
    <name type="scientific">Budvicia aquatica</name>
    <dbReference type="NCBI Taxonomy" id="82979"/>
    <lineage>
        <taxon>Bacteria</taxon>
        <taxon>Pseudomonadati</taxon>
        <taxon>Pseudomonadota</taxon>
        <taxon>Gammaproteobacteria</taxon>
        <taxon>Enterobacterales</taxon>
        <taxon>Budviciaceae</taxon>
        <taxon>Budvicia</taxon>
    </lineage>
</organism>
<evidence type="ECO:0000313" key="9">
    <source>
        <dbReference type="Proteomes" id="UP000373449"/>
    </source>
</evidence>